<dbReference type="Pfam" id="PF03087">
    <property type="entry name" value="BPS1"/>
    <property type="match status" value="1"/>
</dbReference>
<reference evidence="1" key="1">
    <citation type="submission" date="2023-07" db="EMBL/GenBank/DDBJ databases">
        <title>draft genome sequence of fig (Ficus carica).</title>
        <authorList>
            <person name="Takahashi T."/>
            <person name="Nishimura K."/>
        </authorList>
    </citation>
    <scope>NUCLEOTIDE SEQUENCE</scope>
</reference>
<sequence length="300" mass="33055">MANPPVRSISLPSREHPCSVRIEALLNHLKSFQFSPSAPYESEIIQSSLAGLAELYNCVEEFMNSPSMQQALTTAKHAAGKLVEQALEGSITLLDSCNMAREILMTMKEHVQTLQSALRRKGRGRDSSIESTIHAYLSFRKKAKKDIAKCLGGLKRMEIANNVTNASSPPLDLSQDLLNIVKILGETSDITISVFWSLLKFLSLPTSSATKAKGWSLISKLVRTRLVPFEKEESKIVNLAANIDISLQTLLGNVQSNEVKVAQKMLETLNLSSEGLVAGLDCMFRCLVQNRVSLLNILTR</sequence>
<dbReference type="GO" id="GO:0048367">
    <property type="term" value="P:shoot system development"/>
    <property type="evidence" value="ECO:0007669"/>
    <property type="project" value="InterPro"/>
</dbReference>
<accession>A0AA88CRQ6</accession>
<protein>
    <submittedName>
        <fullName evidence="1">Uncharacterized protein</fullName>
    </submittedName>
</protein>
<dbReference type="AlphaFoldDB" id="A0AA88CRQ6"/>
<dbReference type="Proteomes" id="UP001187192">
    <property type="component" value="Unassembled WGS sequence"/>
</dbReference>
<dbReference type="PANTHER" id="PTHR33070:SF75">
    <property type="entry name" value="SELECTION_UPKEEP OF INTRAEPITHELIAL T-CELLS PROTEIN"/>
    <property type="match status" value="1"/>
</dbReference>
<comment type="caution">
    <text evidence="1">The sequence shown here is derived from an EMBL/GenBank/DDBJ whole genome shotgun (WGS) entry which is preliminary data.</text>
</comment>
<evidence type="ECO:0000313" key="2">
    <source>
        <dbReference type="Proteomes" id="UP001187192"/>
    </source>
</evidence>
<proteinExistence type="predicted"/>
<dbReference type="EMBL" id="BTGU01000002">
    <property type="protein sequence ID" value="GMN28795.1"/>
    <property type="molecule type" value="Genomic_DNA"/>
</dbReference>
<name>A0AA88CRQ6_FICCA</name>
<keyword evidence="2" id="KW-1185">Reference proteome</keyword>
<dbReference type="PANTHER" id="PTHR33070">
    <property type="entry name" value="OS06G0725500 PROTEIN"/>
    <property type="match status" value="1"/>
</dbReference>
<evidence type="ECO:0000313" key="1">
    <source>
        <dbReference type="EMBL" id="GMN28795.1"/>
    </source>
</evidence>
<dbReference type="InterPro" id="IPR004320">
    <property type="entry name" value="BPS1_pln"/>
</dbReference>
<dbReference type="GO" id="GO:0048364">
    <property type="term" value="P:root development"/>
    <property type="evidence" value="ECO:0007669"/>
    <property type="project" value="InterPro"/>
</dbReference>
<gene>
    <name evidence="1" type="ORF">TIFTF001_002171</name>
</gene>
<organism evidence="1 2">
    <name type="scientific">Ficus carica</name>
    <name type="common">Common fig</name>
    <dbReference type="NCBI Taxonomy" id="3494"/>
    <lineage>
        <taxon>Eukaryota</taxon>
        <taxon>Viridiplantae</taxon>
        <taxon>Streptophyta</taxon>
        <taxon>Embryophyta</taxon>
        <taxon>Tracheophyta</taxon>
        <taxon>Spermatophyta</taxon>
        <taxon>Magnoliopsida</taxon>
        <taxon>eudicotyledons</taxon>
        <taxon>Gunneridae</taxon>
        <taxon>Pentapetalae</taxon>
        <taxon>rosids</taxon>
        <taxon>fabids</taxon>
        <taxon>Rosales</taxon>
        <taxon>Moraceae</taxon>
        <taxon>Ficeae</taxon>
        <taxon>Ficus</taxon>
    </lineage>
</organism>